<name>A0AAV2L2W8_KNICA</name>
<feature type="domain" description="Protein kinase" evidence="6">
    <location>
        <begin position="1"/>
        <end position="291"/>
    </location>
</feature>
<evidence type="ECO:0000256" key="3">
    <source>
        <dbReference type="ARBA" id="ARBA00022741"/>
    </source>
</evidence>
<evidence type="ECO:0000256" key="2">
    <source>
        <dbReference type="ARBA" id="ARBA00022679"/>
    </source>
</evidence>
<organism evidence="7 8">
    <name type="scientific">Knipowitschia caucasica</name>
    <name type="common">Caucasian dwarf goby</name>
    <name type="synonym">Pomatoschistus caucasicus</name>
    <dbReference type="NCBI Taxonomy" id="637954"/>
    <lineage>
        <taxon>Eukaryota</taxon>
        <taxon>Metazoa</taxon>
        <taxon>Chordata</taxon>
        <taxon>Craniata</taxon>
        <taxon>Vertebrata</taxon>
        <taxon>Euteleostomi</taxon>
        <taxon>Actinopterygii</taxon>
        <taxon>Neopterygii</taxon>
        <taxon>Teleostei</taxon>
        <taxon>Neoteleostei</taxon>
        <taxon>Acanthomorphata</taxon>
        <taxon>Gobiaria</taxon>
        <taxon>Gobiiformes</taxon>
        <taxon>Gobioidei</taxon>
        <taxon>Gobiidae</taxon>
        <taxon>Gobiinae</taxon>
        <taxon>Knipowitschia</taxon>
    </lineage>
</organism>
<dbReference type="InterPro" id="IPR011009">
    <property type="entry name" value="Kinase-like_dom_sf"/>
</dbReference>
<evidence type="ECO:0000256" key="1">
    <source>
        <dbReference type="ARBA" id="ARBA00022527"/>
    </source>
</evidence>
<evidence type="ECO:0000313" key="8">
    <source>
        <dbReference type="Proteomes" id="UP001497482"/>
    </source>
</evidence>
<dbReference type="PROSITE" id="PS50011">
    <property type="entry name" value="PROTEIN_KINASE_DOM"/>
    <property type="match status" value="2"/>
</dbReference>
<keyword evidence="5" id="KW-0067">ATP-binding</keyword>
<keyword evidence="2" id="KW-0808">Transferase</keyword>
<dbReference type="GO" id="GO:0005634">
    <property type="term" value="C:nucleus"/>
    <property type="evidence" value="ECO:0007669"/>
    <property type="project" value="TreeGrafter"/>
</dbReference>
<dbReference type="SUPFAM" id="SSF56112">
    <property type="entry name" value="Protein kinase-like (PK-like)"/>
    <property type="match status" value="2"/>
</dbReference>
<dbReference type="PANTHER" id="PTHR24058">
    <property type="entry name" value="DUAL SPECIFICITY PROTEIN KINASE"/>
    <property type="match status" value="1"/>
</dbReference>
<feature type="domain" description="Protein kinase" evidence="6">
    <location>
        <begin position="330"/>
        <end position="522"/>
    </location>
</feature>
<gene>
    <name evidence="7" type="ORF">KC01_LOCUS25278</name>
</gene>
<evidence type="ECO:0000259" key="6">
    <source>
        <dbReference type="PROSITE" id="PS50011"/>
    </source>
</evidence>
<dbReference type="GO" id="GO:0004674">
    <property type="term" value="F:protein serine/threonine kinase activity"/>
    <property type="evidence" value="ECO:0007669"/>
    <property type="project" value="UniProtKB-KW"/>
</dbReference>
<proteinExistence type="predicted"/>
<dbReference type="InterPro" id="IPR008271">
    <property type="entry name" value="Ser/Thr_kinase_AS"/>
</dbReference>
<evidence type="ECO:0000313" key="7">
    <source>
        <dbReference type="EMBL" id="CAL1596627.1"/>
    </source>
</evidence>
<keyword evidence="8" id="KW-1185">Reference proteome</keyword>
<keyword evidence="4" id="KW-0418">Kinase</keyword>
<evidence type="ECO:0000256" key="5">
    <source>
        <dbReference type="ARBA" id="ARBA00022840"/>
    </source>
</evidence>
<dbReference type="SMART" id="SM00220">
    <property type="entry name" value="S_TKc"/>
    <property type="match status" value="1"/>
</dbReference>
<dbReference type="Gene3D" id="1.10.510.10">
    <property type="entry name" value="Transferase(Phosphotransferase) domain 1"/>
    <property type="match status" value="2"/>
</dbReference>
<protein>
    <recommendedName>
        <fullName evidence="6">Protein kinase domain-containing protein</fullName>
    </recommendedName>
</protein>
<dbReference type="PROSITE" id="PS00108">
    <property type="entry name" value="PROTEIN_KINASE_ST"/>
    <property type="match status" value="1"/>
</dbReference>
<dbReference type="AlphaFoldDB" id="A0AAV2L2W8"/>
<dbReference type="GO" id="GO:0005524">
    <property type="term" value="F:ATP binding"/>
    <property type="evidence" value="ECO:0007669"/>
    <property type="project" value="UniProtKB-KW"/>
</dbReference>
<sequence>MFDQRLGSGCGRQAALSHAGHQEIALLQELMEERMDQQNIVRFIEVFDTRLGGAMVFELLDMSLVGLVNKYNPLPLPDIFTIVQQVATALGVLRERSLVHCDLKMDNVMVVNHSERPLHVKLIDFGLTMPTSETYKLLTVHHAMYRPPEVILDSGWNEGLDVWCLGVMMSQMWLWFHLFPNVEYEVLRVMHKLLGPPPDLILSKGSNTMKFYRPGPIGWDLRAREDIKDCVKAKREENYSESFASLRELAMDAVQEDKVNTEPALDLLEKLLDMDMNNRITPKQILQHRAICFEKREALDNSPNSDHSEEEDEHKPLTCLEINDILPEEYVVTTMLALGKFGQFVKCKNIDKFVTIKVPHSNNRTQREVRLLQKILDAGMDHRNIVKFIDSIQTSHGTMLVMESFDVNLSAYLDMYHALPLGHIQTIVKQMATALQALECKSLIHTGVIPENIFICSLTAQSPRIKLADFGSVIRKKKAKAGMRVQQLATSPGVQEFNPHWGHTRKHLHLQSDRTISQNQTG</sequence>
<dbReference type="InterPro" id="IPR050494">
    <property type="entry name" value="Ser_Thr_dual-spec_kinase"/>
</dbReference>
<dbReference type="EMBL" id="OZ035843">
    <property type="protein sequence ID" value="CAL1596627.1"/>
    <property type="molecule type" value="Genomic_DNA"/>
</dbReference>
<keyword evidence="1" id="KW-0723">Serine/threonine-protein kinase</keyword>
<dbReference type="Pfam" id="PF00069">
    <property type="entry name" value="Pkinase"/>
    <property type="match status" value="2"/>
</dbReference>
<dbReference type="InterPro" id="IPR000719">
    <property type="entry name" value="Prot_kinase_dom"/>
</dbReference>
<dbReference type="Proteomes" id="UP001497482">
    <property type="component" value="Chromosome 21"/>
</dbReference>
<dbReference type="GO" id="GO:0005737">
    <property type="term" value="C:cytoplasm"/>
    <property type="evidence" value="ECO:0007669"/>
    <property type="project" value="TreeGrafter"/>
</dbReference>
<evidence type="ECO:0000256" key="4">
    <source>
        <dbReference type="ARBA" id="ARBA00022777"/>
    </source>
</evidence>
<reference evidence="7 8" key="1">
    <citation type="submission" date="2024-04" db="EMBL/GenBank/DDBJ databases">
        <authorList>
            <person name="Waldvogel A.-M."/>
            <person name="Schoenle A."/>
        </authorList>
    </citation>
    <scope>NUCLEOTIDE SEQUENCE [LARGE SCALE GENOMIC DNA]</scope>
</reference>
<accession>A0AAV2L2W8</accession>
<keyword evidence="3" id="KW-0547">Nucleotide-binding</keyword>
<dbReference type="PANTHER" id="PTHR24058:SF17">
    <property type="entry name" value="HOMEODOMAIN INTERACTING PROTEIN KINASE, ISOFORM D"/>
    <property type="match status" value="1"/>
</dbReference>
<dbReference type="GO" id="GO:0004713">
    <property type="term" value="F:protein tyrosine kinase activity"/>
    <property type="evidence" value="ECO:0007669"/>
    <property type="project" value="TreeGrafter"/>
</dbReference>